<comment type="similarity">
    <text evidence="15">Belongs to the ribF family.</text>
</comment>
<evidence type="ECO:0000313" key="17">
    <source>
        <dbReference type="EMBL" id="GAA4873950.1"/>
    </source>
</evidence>
<dbReference type="InterPro" id="IPR015865">
    <property type="entry name" value="Riboflavin_kinase_bac/euk"/>
</dbReference>
<evidence type="ECO:0000256" key="7">
    <source>
        <dbReference type="ARBA" id="ARBA00022695"/>
    </source>
</evidence>
<organism evidence="17 18">
    <name type="scientific">Ferrimonas pelagia</name>
    <dbReference type="NCBI Taxonomy" id="1177826"/>
    <lineage>
        <taxon>Bacteria</taxon>
        <taxon>Pseudomonadati</taxon>
        <taxon>Pseudomonadota</taxon>
        <taxon>Gammaproteobacteria</taxon>
        <taxon>Alteromonadales</taxon>
        <taxon>Ferrimonadaceae</taxon>
        <taxon>Ferrimonas</taxon>
    </lineage>
</organism>
<dbReference type="Proteomes" id="UP001499988">
    <property type="component" value="Unassembled WGS sequence"/>
</dbReference>
<accession>A0ABP9EE97</accession>
<evidence type="ECO:0000256" key="15">
    <source>
        <dbReference type="PIRNR" id="PIRNR004491"/>
    </source>
</evidence>
<evidence type="ECO:0000256" key="2">
    <source>
        <dbReference type="ARBA" id="ARBA00004726"/>
    </source>
</evidence>
<dbReference type="NCBIfam" id="TIGR00083">
    <property type="entry name" value="ribF"/>
    <property type="match status" value="1"/>
</dbReference>
<dbReference type="EMBL" id="BAABJZ010000006">
    <property type="protein sequence ID" value="GAA4873950.1"/>
    <property type="molecule type" value="Genomic_DNA"/>
</dbReference>
<evidence type="ECO:0000256" key="6">
    <source>
        <dbReference type="ARBA" id="ARBA00022679"/>
    </source>
</evidence>
<keyword evidence="10 15" id="KW-0274">FAD</keyword>
<keyword evidence="6 15" id="KW-0808">Transferase</keyword>
<sequence length="313" mass="34307">MELIRGVHNLSDAHHGCVLTIGNFDGVHLGHAAVIRRLVAVAEAYGVPATVMVFEPQPQEFFRGEQAAARLSLLRDKLARLAELGVARVLCIRFDQAFADQDPGEFIRRLLVDKLGVRYLVVGDDFCFGRARQGNYAMLEAAAEQYGFALQDTASCLHGEARISSTLIRQALAQGDLTAAAGMLGYPYRISGRVAHGDKLGRTIDFPTANVLLKRKVVPVRGVFAVRVRTEDGVEHLGVANVGRRPTLAGIQCRLEVHIFDFNADLYGQHLQVELVSWLRDEQAFASLEALKAQIQADAIEARVRLADAKVTV</sequence>
<dbReference type="Pfam" id="PF01687">
    <property type="entry name" value="Flavokinase"/>
    <property type="match status" value="1"/>
</dbReference>
<dbReference type="NCBIfam" id="NF004163">
    <property type="entry name" value="PRK05627.1-6"/>
    <property type="match status" value="1"/>
</dbReference>
<dbReference type="EC" id="2.7.1.26" evidence="15"/>
<keyword evidence="9 15" id="KW-0418">Kinase</keyword>
<keyword evidence="4 15" id="KW-0285">Flavoprotein</keyword>
<dbReference type="InterPro" id="IPR002606">
    <property type="entry name" value="Riboflavin_kinase_bac"/>
</dbReference>
<evidence type="ECO:0000256" key="4">
    <source>
        <dbReference type="ARBA" id="ARBA00022630"/>
    </source>
</evidence>
<comment type="catalytic activity">
    <reaction evidence="14 15">
        <text>FMN + ATP + H(+) = FAD + diphosphate</text>
        <dbReference type="Rhea" id="RHEA:17237"/>
        <dbReference type="ChEBI" id="CHEBI:15378"/>
        <dbReference type="ChEBI" id="CHEBI:30616"/>
        <dbReference type="ChEBI" id="CHEBI:33019"/>
        <dbReference type="ChEBI" id="CHEBI:57692"/>
        <dbReference type="ChEBI" id="CHEBI:58210"/>
        <dbReference type="EC" id="2.7.7.2"/>
    </reaction>
</comment>
<evidence type="ECO:0000256" key="10">
    <source>
        <dbReference type="ARBA" id="ARBA00022827"/>
    </source>
</evidence>
<evidence type="ECO:0000256" key="5">
    <source>
        <dbReference type="ARBA" id="ARBA00022643"/>
    </source>
</evidence>
<dbReference type="NCBIfam" id="NF004160">
    <property type="entry name" value="PRK05627.1-3"/>
    <property type="match status" value="1"/>
</dbReference>
<dbReference type="GO" id="GO:0016301">
    <property type="term" value="F:kinase activity"/>
    <property type="evidence" value="ECO:0007669"/>
    <property type="project" value="UniProtKB-KW"/>
</dbReference>
<dbReference type="InterPro" id="IPR014729">
    <property type="entry name" value="Rossmann-like_a/b/a_fold"/>
</dbReference>
<dbReference type="CDD" id="cd02064">
    <property type="entry name" value="FAD_synthetase_N"/>
    <property type="match status" value="1"/>
</dbReference>
<dbReference type="SMART" id="SM00904">
    <property type="entry name" value="Flavokinase"/>
    <property type="match status" value="1"/>
</dbReference>
<dbReference type="InterPro" id="IPR023468">
    <property type="entry name" value="Riboflavin_kinase"/>
</dbReference>
<dbReference type="PIRSF" id="PIRSF004491">
    <property type="entry name" value="FAD_Synth"/>
    <property type="match status" value="1"/>
</dbReference>
<comment type="catalytic activity">
    <reaction evidence="13 15">
        <text>riboflavin + ATP = FMN + ADP + H(+)</text>
        <dbReference type="Rhea" id="RHEA:14357"/>
        <dbReference type="ChEBI" id="CHEBI:15378"/>
        <dbReference type="ChEBI" id="CHEBI:30616"/>
        <dbReference type="ChEBI" id="CHEBI:57986"/>
        <dbReference type="ChEBI" id="CHEBI:58210"/>
        <dbReference type="ChEBI" id="CHEBI:456216"/>
        <dbReference type="EC" id="2.7.1.26"/>
    </reaction>
</comment>
<comment type="pathway">
    <text evidence="2 15">Cofactor biosynthesis; FAD biosynthesis; FAD from FMN: step 1/1.</text>
</comment>
<dbReference type="SUPFAM" id="SSF52374">
    <property type="entry name" value="Nucleotidylyl transferase"/>
    <property type="match status" value="1"/>
</dbReference>
<feature type="domain" description="Riboflavin kinase" evidence="16">
    <location>
        <begin position="183"/>
        <end position="307"/>
    </location>
</feature>
<keyword evidence="5 15" id="KW-0288">FMN</keyword>
<protein>
    <recommendedName>
        <fullName evidence="15">Riboflavin biosynthesis protein</fullName>
    </recommendedName>
    <domain>
        <recommendedName>
            <fullName evidence="15">Riboflavin kinase</fullName>
            <ecNumber evidence="15">2.7.1.26</ecNumber>
        </recommendedName>
        <alternativeName>
            <fullName evidence="15">Flavokinase</fullName>
        </alternativeName>
    </domain>
    <domain>
        <recommendedName>
            <fullName evidence="15">FMN adenylyltransferase</fullName>
            <ecNumber evidence="15">2.7.7.2</ecNumber>
        </recommendedName>
        <alternativeName>
            <fullName evidence="15">FAD pyrophosphorylase</fullName>
        </alternativeName>
        <alternativeName>
            <fullName evidence="15">FAD synthase</fullName>
        </alternativeName>
    </domain>
</protein>
<keyword evidence="12" id="KW-0511">Multifunctional enzyme</keyword>
<dbReference type="EC" id="2.7.7.2" evidence="15"/>
<keyword evidence="7 15" id="KW-0548">Nucleotidyltransferase</keyword>
<dbReference type="Gene3D" id="2.40.30.30">
    <property type="entry name" value="Riboflavin kinase-like"/>
    <property type="match status" value="1"/>
</dbReference>
<dbReference type="Pfam" id="PF06574">
    <property type="entry name" value="FAD_syn"/>
    <property type="match status" value="1"/>
</dbReference>
<evidence type="ECO:0000256" key="11">
    <source>
        <dbReference type="ARBA" id="ARBA00022840"/>
    </source>
</evidence>
<keyword evidence="8 15" id="KW-0547">Nucleotide-binding</keyword>
<keyword evidence="11 15" id="KW-0067">ATP-binding</keyword>
<evidence type="ECO:0000256" key="14">
    <source>
        <dbReference type="ARBA" id="ARBA00049494"/>
    </source>
</evidence>
<comment type="function">
    <text evidence="1">Catalyzes the phosphorylation of riboflavin to FMN followed by the adenylation of FMN to FAD.</text>
</comment>
<dbReference type="InterPro" id="IPR023465">
    <property type="entry name" value="Riboflavin_kinase_dom_sf"/>
</dbReference>
<dbReference type="Gene3D" id="3.40.50.620">
    <property type="entry name" value="HUPs"/>
    <property type="match status" value="1"/>
</dbReference>
<evidence type="ECO:0000256" key="9">
    <source>
        <dbReference type="ARBA" id="ARBA00022777"/>
    </source>
</evidence>
<dbReference type="PANTHER" id="PTHR22749">
    <property type="entry name" value="RIBOFLAVIN KINASE/FMN ADENYLYLTRANSFERASE"/>
    <property type="match status" value="1"/>
</dbReference>
<gene>
    <name evidence="17" type="primary">ribF</name>
    <name evidence="17" type="ORF">GCM10023333_03500</name>
</gene>
<evidence type="ECO:0000256" key="1">
    <source>
        <dbReference type="ARBA" id="ARBA00002121"/>
    </source>
</evidence>
<reference evidence="18" key="1">
    <citation type="journal article" date="2019" name="Int. J. Syst. Evol. Microbiol.">
        <title>The Global Catalogue of Microorganisms (GCM) 10K type strain sequencing project: providing services to taxonomists for standard genome sequencing and annotation.</title>
        <authorList>
            <consortium name="The Broad Institute Genomics Platform"/>
            <consortium name="The Broad Institute Genome Sequencing Center for Infectious Disease"/>
            <person name="Wu L."/>
            <person name="Ma J."/>
        </authorList>
    </citation>
    <scope>NUCLEOTIDE SEQUENCE [LARGE SCALE GENOMIC DNA]</scope>
    <source>
        <strain evidence="18">JCM 18401</strain>
    </source>
</reference>
<name>A0ABP9EE97_9GAMM</name>
<evidence type="ECO:0000256" key="13">
    <source>
        <dbReference type="ARBA" id="ARBA00047880"/>
    </source>
</evidence>
<keyword evidence="18" id="KW-1185">Reference proteome</keyword>
<dbReference type="NCBIfam" id="NF004159">
    <property type="entry name" value="PRK05627.1-2"/>
    <property type="match status" value="1"/>
</dbReference>
<dbReference type="SUPFAM" id="SSF82114">
    <property type="entry name" value="Riboflavin kinase-like"/>
    <property type="match status" value="1"/>
</dbReference>
<evidence type="ECO:0000256" key="3">
    <source>
        <dbReference type="ARBA" id="ARBA00005201"/>
    </source>
</evidence>
<evidence type="ECO:0000256" key="8">
    <source>
        <dbReference type="ARBA" id="ARBA00022741"/>
    </source>
</evidence>
<evidence type="ECO:0000313" key="18">
    <source>
        <dbReference type="Proteomes" id="UP001499988"/>
    </source>
</evidence>
<evidence type="ECO:0000256" key="12">
    <source>
        <dbReference type="ARBA" id="ARBA00023268"/>
    </source>
</evidence>
<evidence type="ECO:0000259" key="16">
    <source>
        <dbReference type="SMART" id="SM00904"/>
    </source>
</evidence>
<proteinExistence type="inferred from homology"/>
<dbReference type="InterPro" id="IPR015864">
    <property type="entry name" value="FAD_synthase"/>
</dbReference>
<comment type="pathway">
    <text evidence="3 15">Cofactor biosynthesis; FMN biosynthesis; FMN from riboflavin (ATP route): step 1/1.</text>
</comment>
<dbReference type="PANTHER" id="PTHR22749:SF6">
    <property type="entry name" value="RIBOFLAVIN KINASE"/>
    <property type="match status" value="1"/>
</dbReference>
<comment type="caution">
    <text evidence="17">The sequence shown here is derived from an EMBL/GenBank/DDBJ whole genome shotgun (WGS) entry which is preliminary data.</text>
</comment>
<dbReference type="RefSeq" id="WP_345332746.1">
    <property type="nucleotide sequence ID" value="NZ_BAABJZ010000006.1"/>
</dbReference>